<dbReference type="Proteomes" id="UP001634393">
    <property type="component" value="Unassembled WGS sequence"/>
</dbReference>
<feature type="repeat" description="PPR" evidence="2">
    <location>
        <begin position="369"/>
        <end position="403"/>
    </location>
</feature>
<feature type="repeat" description="PPR" evidence="2">
    <location>
        <begin position="268"/>
        <end position="302"/>
    </location>
</feature>
<feature type="repeat" description="PPR" evidence="2">
    <location>
        <begin position="470"/>
        <end position="504"/>
    </location>
</feature>
<gene>
    <name evidence="3" type="ORF">ACJIZ3_022804</name>
</gene>
<comment type="caution">
    <text evidence="3">The sequence shown here is derived from an EMBL/GenBank/DDBJ whole genome shotgun (WGS) entry which is preliminary data.</text>
</comment>
<keyword evidence="1" id="KW-0677">Repeat</keyword>
<protein>
    <recommendedName>
        <fullName evidence="5">Pentatricopeptide repeat-containing protein</fullName>
    </recommendedName>
</protein>
<dbReference type="PANTHER" id="PTHR24015:SF1885">
    <property type="entry name" value="PENTACOTRIPEPTIDE-REPEAT REGION OF PRORP DOMAIN-CONTAINING PROTEIN"/>
    <property type="match status" value="1"/>
</dbReference>
<dbReference type="NCBIfam" id="TIGR00756">
    <property type="entry name" value="PPR"/>
    <property type="match status" value="3"/>
</dbReference>
<dbReference type="InterPro" id="IPR046848">
    <property type="entry name" value="E_motif"/>
</dbReference>
<dbReference type="InterPro" id="IPR011990">
    <property type="entry name" value="TPR-like_helical_dom_sf"/>
</dbReference>
<evidence type="ECO:0000313" key="3">
    <source>
        <dbReference type="EMBL" id="KAL3838213.1"/>
    </source>
</evidence>
<dbReference type="Gene3D" id="1.25.40.10">
    <property type="entry name" value="Tetratricopeptide repeat domain"/>
    <property type="match status" value="5"/>
</dbReference>
<dbReference type="Pfam" id="PF01535">
    <property type="entry name" value="PPR"/>
    <property type="match status" value="2"/>
</dbReference>
<dbReference type="EMBL" id="JBJXBP010000003">
    <property type="protein sequence ID" value="KAL3838213.1"/>
    <property type="molecule type" value="Genomic_DNA"/>
</dbReference>
<evidence type="ECO:0000256" key="2">
    <source>
        <dbReference type="PROSITE-ProRule" id="PRU00708"/>
    </source>
</evidence>
<dbReference type="SUPFAM" id="SSF48452">
    <property type="entry name" value="TPR-like"/>
    <property type="match status" value="2"/>
</dbReference>
<dbReference type="FunFam" id="1.25.40.10:FF:000381">
    <property type="entry name" value="Pentatricopeptide repeat-containing protein"/>
    <property type="match status" value="1"/>
</dbReference>
<dbReference type="FunFam" id="1.25.40.10:FF:000090">
    <property type="entry name" value="Pentatricopeptide repeat-containing protein, chloroplastic"/>
    <property type="match status" value="1"/>
</dbReference>
<dbReference type="PANTHER" id="PTHR24015">
    <property type="entry name" value="OS07G0578800 PROTEIN-RELATED"/>
    <property type="match status" value="1"/>
</dbReference>
<evidence type="ECO:0000256" key="1">
    <source>
        <dbReference type="ARBA" id="ARBA00022737"/>
    </source>
</evidence>
<feature type="repeat" description="PPR" evidence="2">
    <location>
        <begin position="65"/>
        <end position="100"/>
    </location>
</feature>
<proteinExistence type="predicted"/>
<dbReference type="InterPro" id="IPR002885">
    <property type="entry name" value="PPR_rpt"/>
</dbReference>
<sequence length="654" mass="72842">MSLYRLIRSCVEKNSIINGQAIHARLIVSGSNSDLQTNNHLLTMYMKLSNTRYAQKLFDRMPVRNHVSWTSLISSYSQMGFWEQALSCLRSMVLDDGIAPNNYTYVAAISACAHILALRTGKEVHGRIYRAEENVNSFVENSLVNFYGKCGLLKSARLVFDTIAEPSTVTCVSLIASCIQCGENEEGLKVFLRSLGMGVKVNEFSYASILGACAALEILEVGMQVQCLAVKYGIKSDQFVVTTLVNFYAKCGQLESAYRAFREVESQNITAWTALIGGFVQLEKNREAIDLFRDFLYAGFRPDAQTFSSVFGAFSKEKEIRGGIQLHCWIIKLGFQAFTFVSNALLDFYAKIHCLEESYKIFCEMDVHDIVGWNALISGCVDSDHLGEAIRFIRNMFLEGFEPNVHTYSSILSICGEIPAVEWGKQTHCRVIKPGYNSNVVVGSALVNMYAKCGRLDDAQKVFDILPSKNLVSWNTMITGYAQHGFGSRALQIYDYMLSNGVKPNDITFTGVLSSCVHVGDLEEALHHFGSMTKDFGIVQKTDHLACIVSLLSRKGQTQEAHDLIRCFHGEPSKVVWRCLLSGCVANNDLGLAKYAAEKILSIDPNDASAHVMLSNTYADSKMWDETSQVRVLMKEKALQKETGCSWTELSNTI</sequence>
<dbReference type="AlphaFoldDB" id="A0ABD3TPK9"/>
<reference evidence="3 4" key="1">
    <citation type="submission" date="2024-12" db="EMBL/GenBank/DDBJ databases">
        <title>The unique morphological basis and parallel evolutionary history of personate flowers in Penstemon.</title>
        <authorList>
            <person name="Depatie T.H."/>
            <person name="Wessinger C.A."/>
        </authorList>
    </citation>
    <scope>NUCLEOTIDE SEQUENCE [LARGE SCALE GENOMIC DNA]</scope>
    <source>
        <strain evidence="3">WTNN_2</strain>
        <tissue evidence="3">Leaf</tissue>
    </source>
</reference>
<dbReference type="Pfam" id="PF13041">
    <property type="entry name" value="PPR_2"/>
    <property type="match status" value="4"/>
</dbReference>
<evidence type="ECO:0008006" key="5">
    <source>
        <dbReference type="Google" id="ProtNLM"/>
    </source>
</evidence>
<dbReference type="PROSITE" id="PS51375">
    <property type="entry name" value="PPR"/>
    <property type="match status" value="4"/>
</dbReference>
<organism evidence="3 4">
    <name type="scientific">Penstemon smallii</name>
    <dbReference type="NCBI Taxonomy" id="265156"/>
    <lineage>
        <taxon>Eukaryota</taxon>
        <taxon>Viridiplantae</taxon>
        <taxon>Streptophyta</taxon>
        <taxon>Embryophyta</taxon>
        <taxon>Tracheophyta</taxon>
        <taxon>Spermatophyta</taxon>
        <taxon>Magnoliopsida</taxon>
        <taxon>eudicotyledons</taxon>
        <taxon>Gunneridae</taxon>
        <taxon>Pentapetalae</taxon>
        <taxon>asterids</taxon>
        <taxon>lamiids</taxon>
        <taxon>Lamiales</taxon>
        <taxon>Plantaginaceae</taxon>
        <taxon>Cheloneae</taxon>
        <taxon>Penstemon</taxon>
    </lineage>
</organism>
<evidence type="ECO:0000313" key="4">
    <source>
        <dbReference type="Proteomes" id="UP001634393"/>
    </source>
</evidence>
<dbReference type="InterPro" id="IPR046960">
    <property type="entry name" value="PPR_At4g14850-like_plant"/>
</dbReference>
<accession>A0ABD3TPK9</accession>
<name>A0ABD3TPK9_9LAMI</name>
<keyword evidence="4" id="KW-1185">Reference proteome</keyword>
<dbReference type="GO" id="GO:0009451">
    <property type="term" value="P:RNA modification"/>
    <property type="evidence" value="ECO:0007669"/>
    <property type="project" value="UniProtKB-ARBA"/>
</dbReference>
<dbReference type="Pfam" id="PF20431">
    <property type="entry name" value="E_motif"/>
    <property type="match status" value="1"/>
</dbReference>